<accession>A0ABV3FDH5</accession>
<dbReference type="Proteomes" id="UP001551658">
    <property type="component" value="Unassembled WGS sequence"/>
</dbReference>
<comment type="caution">
    <text evidence="1">The sequence shown here is derived from an EMBL/GenBank/DDBJ whole genome shotgun (WGS) entry which is preliminary data.</text>
</comment>
<dbReference type="RefSeq" id="WP_357982624.1">
    <property type="nucleotide sequence ID" value="NZ_JBFAIH010000015.1"/>
</dbReference>
<protein>
    <recommendedName>
        <fullName evidence="3">Excreted virulence factor EspC (Type VII ESX diderm)</fullName>
    </recommendedName>
</protein>
<dbReference type="EMBL" id="JBFAIH010000015">
    <property type="protein sequence ID" value="MEV0365754.1"/>
    <property type="molecule type" value="Genomic_DNA"/>
</dbReference>
<organism evidence="1 2">
    <name type="scientific">Nocardia fusca</name>
    <dbReference type="NCBI Taxonomy" id="941183"/>
    <lineage>
        <taxon>Bacteria</taxon>
        <taxon>Bacillati</taxon>
        <taxon>Actinomycetota</taxon>
        <taxon>Actinomycetes</taxon>
        <taxon>Mycobacteriales</taxon>
        <taxon>Nocardiaceae</taxon>
        <taxon>Nocardia</taxon>
    </lineage>
</organism>
<proteinExistence type="predicted"/>
<sequence>MAEKFEVDPDLVIEASKKVQSARDIGSEALAALQDCFSRAIAACGTDKPGLLFLNGDGGQPGFSVGAKSMAEALQSFNDGADVTGDALSDVAAAVVAQDQDSARGFG</sequence>
<gene>
    <name evidence="1" type="ORF">AB0H72_23955</name>
</gene>
<evidence type="ECO:0000313" key="2">
    <source>
        <dbReference type="Proteomes" id="UP001551658"/>
    </source>
</evidence>
<name>A0ABV3FDH5_9NOCA</name>
<evidence type="ECO:0000313" key="1">
    <source>
        <dbReference type="EMBL" id="MEV0365754.1"/>
    </source>
</evidence>
<reference evidence="1 2" key="1">
    <citation type="submission" date="2024-06" db="EMBL/GenBank/DDBJ databases">
        <title>The Natural Products Discovery Center: Release of the First 8490 Sequenced Strains for Exploring Actinobacteria Biosynthetic Diversity.</title>
        <authorList>
            <person name="Kalkreuter E."/>
            <person name="Kautsar S.A."/>
            <person name="Yang D."/>
            <person name="Bader C.D."/>
            <person name="Teijaro C.N."/>
            <person name="Fluegel L."/>
            <person name="Davis C.M."/>
            <person name="Simpson J.R."/>
            <person name="Lauterbach L."/>
            <person name="Steele A.D."/>
            <person name="Gui C."/>
            <person name="Meng S."/>
            <person name="Li G."/>
            <person name="Viehrig K."/>
            <person name="Ye F."/>
            <person name="Su P."/>
            <person name="Kiefer A.F."/>
            <person name="Nichols A."/>
            <person name="Cepeda A.J."/>
            <person name="Yan W."/>
            <person name="Fan B."/>
            <person name="Jiang Y."/>
            <person name="Adhikari A."/>
            <person name="Zheng C.-J."/>
            <person name="Schuster L."/>
            <person name="Cowan T.M."/>
            <person name="Smanski M.J."/>
            <person name="Chevrette M.G."/>
            <person name="De Carvalho L.P.S."/>
            <person name="Shen B."/>
        </authorList>
    </citation>
    <scope>NUCLEOTIDE SEQUENCE [LARGE SCALE GENOMIC DNA]</scope>
    <source>
        <strain evidence="1 2">NPDC050671</strain>
    </source>
</reference>
<keyword evidence="2" id="KW-1185">Reference proteome</keyword>
<evidence type="ECO:0008006" key="3">
    <source>
        <dbReference type="Google" id="ProtNLM"/>
    </source>
</evidence>